<reference evidence="2" key="1">
    <citation type="submission" date="2022-05" db="EMBL/GenBank/DDBJ databases">
        <authorList>
            <person name="Pankratov T."/>
        </authorList>
    </citation>
    <scope>NUCLEOTIDE SEQUENCE</scope>
    <source>
        <strain evidence="2">BP6-180914</strain>
    </source>
</reference>
<feature type="domain" description="DUF4158" evidence="1">
    <location>
        <begin position="5"/>
        <end position="143"/>
    </location>
</feature>
<sequence length="225" mass="24421">MPNSRYALTPEDIAFARSHRRSHNRLGFAIQLALVRDLGRALRTDETLPHAVVAIVADQLGTDPAIFDLYARREETRREHAREIVAGLGLRPVRAGDYRLLIAAAAHTAAATEKGGPIVQAIIEKLKDEGILVPGAELLERLALAGRAAARRQAYRGLIQGLGKVSFDQLIVDRVGDRTLLGWIAEAWAETDISNPGALENPGISAEKWVETKLRRGLEDGSSGG</sequence>
<dbReference type="RefSeq" id="WP_282589423.1">
    <property type="nucleotide sequence ID" value="NZ_JAMOIM010000087.1"/>
</dbReference>
<evidence type="ECO:0000313" key="2">
    <source>
        <dbReference type="EMBL" id="MCW6513048.1"/>
    </source>
</evidence>
<dbReference type="Pfam" id="PF13700">
    <property type="entry name" value="DUF4158"/>
    <property type="match status" value="1"/>
</dbReference>
<dbReference type="EMBL" id="JAMOIM010000087">
    <property type="protein sequence ID" value="MCW6513048.1"/>
    <property type="molecule type" value="Genomic_DNA"/>
</dbReference>
<proteinExistence type="predicted"/>
<name>A0AA41Z4Z2_9HYPH</name>
<keyword evidence="3" id="KW-1185">Reference proteome</keyword>
<organism evidence="2 3">
    <name type="scientific">Lichenifustis flavocetrariae</name>
    <dbReference type="NCBI Taxonomy" id="2949735"/>
    <lineage>
        <taxon>Bacteria</taxon>
        <taxon>Pseudomonadati</taxon>
        <taxon>Pseudomonadota</taxon>
        <taxon>Alphaproteobacteria</taxon>
        <taxon>Hyphomicrobiales</taxon>
        <taxon>Lichenihabitantaceae</taxon>
        <taxon>Lichenifustis</taxon>
    </lineage>
</organism>
<gene>
    <name evidence="2" type="ORF">M8523_34895</name>
</gene>
<evidence type="ECO:0000313" key="3">
    <source>
        <dbReference type="Proteomes" id="UP001165667"/>
    </source>
</evidence>
<accession>A0AA41Z4Z2</accession>
<comment type="caution">
    <text evidence="2">The sequence shown here is derived from an EMBL/GenBank/DDBJ whole genome shotgun (WGS) entry which is preliminary data.</text>
</comment>
<dbReference type="AlphaFoldDB" id="A0AA41Z4Z2"/>
<protein>
    <submittedName>
        <fullName evidence="2">DUF4158 domain-containing protein</fullName>
    </submittedName>
</protein>
<evidence type="ECO:0000259" key="1">
    <source>
        <dbReference type="Pfam" id="PF13700"/>
    </source>
</evidence>
<dbReference type="InterPro" id="IPR025296">
    <property type="entry name" value="DUF4158"/>
</dbReference>
<dbReference type="Proteomes" id="UP001165667">
    <property type="component" value="Unassembled WGS sequence"/>
</dbReference>